<reference evidence="3 4" key="1">
    <citation type="submission" date="2023-10" db="EMBL/GenBank/DDBJ databases">
        <authorList>
            <person name="Botero Cardona J."/>
        </authorList>
    </citation>
    <scope>NUCLEOTIDE SEQUENCE [LARGE SCALE GENOMIC DNA]</scope>
    <source>
        <strain evidence="3 4">R-54839</strain>
    </source>
</reference>
<organism evidence="3 4">
    <name type="scientific">Fructobacillus fructosus</name>
    <dbReference type="NCBI Taxonomy" id="1631"/>
    <lineage>
        <taxon>Bacteria</taxon>
        <taxon>Bacillati</taxon>
        <taxon>Bacillota</taxon>
        <taxon>Bacilli</taxon>
        <taxon>Lactobacillales</taxon>
        <taxon>Lactobacillaceae</taxon>
        <taxon>Fructobacillus</taxon>
    </lineage>
</organism>
<comment type="caution">
    <text evidence="3">The sequence shown here is derived from an EMBL/GenBank/DDBJ whole genome shotgun (WGS) entry which is preliminary data.</text>
</comment>
<gene>
    <name evidence="3" type="ORF">R54839_PPFHFPJH_00782</name>
</gene>
<dbReference type="InterPro" id="IPR000073">
    <property type="entry name" value="AB_hydrolase_1"/>
</dbReference>
<dbReference type="GO" id="GO:0018786">
    <property type="term" value="F:haloalkane dehalogenase activity"/>
    <property type="evidence" value="ECO:0007669"/>
    <property type="project" value="UniProtKB-EC"/>
</dbReference>
<dbReference type="InterPro" id="IPR029058">
    <property type="entry name" value="AB_hydrolase_fold"/>
</dbReference>
<feature type="domain" description="AB hydrolase-1" evidence="2">
    <location>
        <begin position="25"/>
        <end position="126"/>
    </location>
</feature>
<dbReference type="EMBL" id="CAUZLR010000004">
    <property type="protein sequence ID" value="CAK1238519.1"/>
    <property type="molecule type" value="Genomic_DNA"/>
</dbReference>
<keyword evidence="1 3" id="KW-0378">Hydrolase</keyword>
<dbReference type="Gene3D" id="3.40.50.1820">
    <property type="entry name" value="alpha/beta hydrolase"/>
    <property type="match status" value="1"/>
</dbReference>
<dbReference type="InterPro" id="IPR051340">
    <property type="entry name" value="Haloalkane_dehalogenase"/>
</dbReference>
<evidence type="ECO:0000313" key="4">
    <source>
        <dbReference type="Proteomes" id="UP001314261"/>
    </source>
</evidence>
<sequence length="216" mass="24790">MMKYKRVTVDGLSIFYRCAGDPKNPVLFLLHGFPSASHYYRQLMPLLSDSFYCIAPDMVGFGQTDSPDREVFDYTFDHEAQIMRSFLNALKIDHYYLYLFDYGAPVGFRLATKTPDQILGIVSQNGNIYEEGLGPKWQARKAYWQNPTPAGRKTFSTAYASKNIKEQYLGGEKEELVSPDGYNLDIFYSRTISGYAEKQNDLIFDYQSNVALYPTF</sequence>
<evidence type="ECO:0000256" key="1">
    <source>
        <dbReference type="ARBA" id="ARBA00022801"/>
    </source>
</evidence>
<name>A0ABN9YQF0_9LACO</name>
<proteinExistence type="predicted"/>
<dbReference type="Pfam" id="PF00561">
    <property type="entry name" value="Abhydrolase_1"/>
    <property type="match status" value="1"/>
</dbReference>
<dbReference type="PANTHER" id="PTHR42977">
    <property type="entry name" value="HYDROLASE-RELATED"/>
    <property type="match status" value="1"/>
</dbReference>
<dbReference type="SUPFAM" id="SSF53474">
    <property type="entry name" value="alpha/beta-Hydrolases"/>
    <property type="match status" value="1"/>
</dbReference>
<dbReference type="EC" id="3.8.1.5" evidence="3"/>
<dbReference type="PANTHER" id="PTHR42977:SF3">
    <property type="entry name" value="AB HYDROLASE-1 DOMAIN-CONTAINING PROTEIN"/>
    <property type="match status" value="1"/>
</dbReference>
<evidence type="ECO:0000313" key="3">
    <source>
        <dbReference type="EMBL" id="CAK1238519.1"/>
    </source>
</evidence>
<dbReference type="RefSeq" id="WP_244957705.1">
    <property type="nucleotide sequence ID" value="NZ_CAUZLR010000004.1"/>
</dbReference>
<dbReference type="Proteomes" id="UP001314261">
    <property type="component" value="Unassembled WGS sequence"/>
</dbReference>
<evidence type="ECO:0000259" key="2">
    <source>
        <dbReference type="Pfam" id="PF00561"/>
    </source>
</evidence>
<keyword evidence="4" id="KW-1185">Reference proteome</keyword>
<protein>
    <submittedName>
        <fullName evidence="3">Alpha/beta hydrolase fold (MenH)</fullName>
        <ecNumber evidence="3">3.8.1.5</ecNumber>
    </submittedName>
</protein>
<accession>A0ABN9YQF0</accession>